<keyword evidence="3" id="KW-1185">Reference proteome</keyword>
<proteinExistence type="predicted"/>
<sequence>MVKKTTANSSQSVTTQPLAEIAVELPYPQIQYATNNSILYPIDAIDGTAATIAFSGMGATPITLYWAIKDQDKPVFKPIVQPGSTSGSIDIHIPWQWVSTCIGHTVLIWYTAMVGGQLKQSLVLELEIQDIRETDLRESLPVFAHARLEWNTLWLNMYEFEGDEIIRIKAWPMIQAGQRLFVTVAGDQHQVPYAFTWVAFDHVVQAEEANPEHVFEFRLARGWLARRQDYSALTTHMGVIWDGSAPVLPNPDDLVHENPLPLNAQDFHLRTTTLLRVDPALELPPPHLKESVDCGTDGWLVNPLNTVDGAHIVIAYEGMHAGDIVCPSFTGTAGAGSPALECRTVQEGESSLVFLVPPSPISANFGLPITLEYQVYYNGTGPWPSPARVVKVLDLSGLPTPAVEQATGSTLDLNTFAGDATATESAWPYIALDQACWLWVTGVLESGSAYSFEVLEGEPVTEEWLASGVNTPLPRDELQKLADCRDVEVHFAVNFNGQSDKASAKAFPPLVLHVVQEDLDLDAPTVREAVGEQLTIWNGRDGVTVRVEYERISPDHTINVQWLRQDGASLPLEPKTGNSDPGYVDFAIPREAVIYGAGKTVLIHYTVTSACKLASSRTLPLQISVPVRLPTPVVPQATNNILDLSTFAGNASITVEPWWFILPGQKVWLRGVGTGANGGPRILSVYVGKAVVAGEVSVGLKGTLQRAELDMLMDGSTLTFTCKVTTDGSDQERDAVVLPTLALVVRLSTINDSDNFDSYPNQEFLPPGSRVDTWLVVLDLPSTSTSTISIHDVRTAGENVPGMVGGRSLAVFCGGGSGPQLAYMRFKWKCTRVRFGYSNIGTHSVTFIAYDQQNKPLGQRVVHSGTWVEFEAPVGGTITHVSVLSTQHGSIDSLTIWHRGERANT</sequence>
<dbReference type="Proteomes" id="UP000325296">
    <property type="component" value="Unassembled WGS sequence"/>
</dbReference>
<organism evidence="1 4">
    <name type="scientific">Pseudomonas brenneri</name>
    <dbReference type="NCBI Taxonomy" id="129817"/>
    <lineage>
        <taxon>Bacteria</taxon>
        <taxon>Pseudomonadati</taxon>
        <taxon>Pseudomonadota</taxon>
        <taxon>Gammaproteobacteria</taxon>
        <taxon>Pseudomonadales</taxon>
        <taxon>Pseudomonadaceae</taxon>
        <taxon>Pseudomonas</taxon>
    </lineage>
</organism>
<dbReference type="RefSeq" id="WP_090291504.1">
    <property type="nucleotide sequence ID" value="NZ_BMNU01000005.1"/>
</dbReference>
<evidence type="ECO:0000313" key="3">
    <source>
        <dbReference type="Proteomes" id="UP000199620"/>
    </source>
</evidence>
<dbReference type="EMBL" id="VUOL01000004">
    <property type="protein sequence ID" value="KAA2230948.1"/>
    <property type="molecule type" value="Genomic_DNA"/>
</dbReference>
<protein>
    <submittedName>
        <fullName evidence="1">Uncharacterized protein</fullName>
    </submittedName>
</protein>
<dbReference type="AlphaFoldDB" id="A0A5B2UWT6"/>
<dbReference type="Proteomes" id="UP000199620">
    <property type="component" value="Chromosome I"/>
</dbReference>
<dbReference type="EMBL" id="LT629800">
    <property type="protein sequence ID" value="SDU98191.1"/>
    <property type="molecule type" value="Genomic_DNA"/>
</dbReference>
<name>A0A5B2UWT6_9PSED</name>
<gene>
    <name evidence="1" type="ORF">F1720_08320</name>
    <name evidence="2" type="ORF">SAMN04490181_2538</name>
</gene>
<accession>A0A5B2UWT6</accession>
<evidence type="ECO:0000313" key="1">
    <source>
        <dbReference type="EMBL" id="KAA2230948.1"/>
    </source>
</evidence>
<dbReference type="OrthoDB" id="7025024at2"/>
<reference evidence="1 4" key="2">
    <citation type="submission" date="2019-09" db="EMBL/GenBank/DDBJ databases">
        <title>Draft genome sequence of Pseudomonas brenneri CCUG 51514(T).</title>
        <authorList>
            <person name="Tunovic T."/>
            <person name="Pineiro-Iglesias B."/>
            <person name="Unosson C."/>
            <person name="Inganas E."/>
            <person name="Ohlen M."/>
            <person name="Cardew S."/>
            <person name="Jensie-Markopoulos S."/>
            <person name="Salva-Serra F."/>
            <person name="Jaen-Luchoro D."/>
            <person name="Svensson-Stadler L."/>
            <person name="Chun J."/>
            <person name="Moore E."/>
        </authorList>
    </citation>
    <scope>NUCLEOTIDE SEQUENCE [LARGE SCALE GENOMIC DNA]</scope>
    <source>
        <strain evidence="1 4">CCUG 51514</strain>
    </source>
</reference>
<evidence type="ECO:0000313" key="2">
    <source>
        <dbReference type="EMBL" id="SDU98191.1"/>
    </source>
</evidence>
<evidence type="ECO:0000313" key="4">
    <source>
        <dbReference type="Proteomes" id="UP000325296"/>
    </source>
</evidence>
<reference evidence="2 3" key="1">
    <citation type="submission" date="2016-10" db="EMBL/GenBank/DDBJ databases">
        <authorList>
            <person name="Varghese N."/>
            <person name="Submissions S."/>
        </authorList>
    </citation>
    <scope>NUCLEOTIDE SEQUENCE [LARGE SCALE GENOMIC DNA]</scope>
    <source>
        <strain evidence="2 3">BS2771</strain>
    </source>
</reference>